<dbReference type="SMART" id="SM00213">
    <property type="entry name" value="UBQ"/>
    <property type="match status" value="1"/>
</dbReference>
<proteinExistence type="predicted"/>
<dbReference type="GeneID" id="108683121"/>
<comment type="subcellular location">
    <subcellularLocation>
        <location evidence="1">Cytoplasm</location>
        <location evidence="1">Cytosol</location>
    </subcellularLocation>
</comment>
<dbReference type="Gene3D" id="3.10.20.90">
    <property type="entry name" value="Phosphatidylinositol 3-kinase Catalytic Subunit, Chain A, domain 1"/>
    <property type="match status" value="1"/>
</dbReference>
<organism evidence="4 5">
    <name type="scientific">Hyalella azteca</name>
    <name type="common">Amphipod</name>
    <dbReference type="NCBI Taxonomy" id="294128"/>
    <lineage>
        <taxon>Eukaryota</taxon>
        <taxon>Metazoa</taxon>
        <taxon>Ecdysozoa</taxon>
        <taxon>Arthropoda</taxon>
        <taxon>Crustacea</taxon>
        <taxon>Multicrustacea</taxon>
        <taxon>Malacostraca</taxon>
        <taxon>Eumalacostraca</taxon>
        <taxon>Peracarida</taxon>
        <taxon>Amphipoda</taxon>
        <taxon>Senticaudata</taxon>
        <taxon>Talitrida</taxon>
        <taxon>Talitroidea</taxon>
        <taxon>Hyalellidae</taxon>
        <taxon>Hyalella</taxon>
    </lineage>
</organism>
<dbReference type="OrthoDB" id="417450at2759"/>
<dbReference type="InterPro" id="IPR029071">
    <property type="entry name" value="Ubiquitin-like_domsf"/>
</dbReference>
<dbReference type="Pfam" id="PF00240">
    <property type="entry name" value="ubiquitin"/>
    <property type="match status" value="1"/>
</dbReference>
<evidence type="ECO:0000256" key="1">
    <source>
        <dbReference type="ARBA" id="ARBA00004514"/>
    </source>
</evidence>
<dbReference type="GO" id="GO:0071818">
    <property type="term" value="C:BAT3 complex"/>
    <property type="evidence" value="ECO:0007669"/>
    <property type="project" value="TreeGrafter"/>
</dbReference>
<sequence>MKITVKKLQGGECNIEVRGDMLVSELKGSLEGLLGVPPSAQTLVLAGKTLTDSTSMEAAGVKEGSKLHLMTRRTDTAHKNMTNGRTVSDASSDELFTSLSKILNKHVSPQQSAKILEEFKKKCAEMSSSMNLEDIQKFVNSDFTEF</sequence>
<keyword evidence="2" id="KW-0963">Cytoplasm</keyword>
<dbReference type="OMA" id="RGFRKFY"/>
<dbReference type="GO" id="GO:0071816">
    <property type="term" value="P:tail-anchored membrane protein insertion into ER membrane"/>
    <property type="evidence" value="ECO:0007669"/>
    <property type="project" value="TreeGrafter"/>
</dbReference>
<name>A0A8B7PRQ4_HYAAZ</name>
<accession>A0A8B7PRQ4</accession>
<dbReference type="PROSITE" id="PS50053">
    <property type="entry name" value="UBIQUITIN_2"/>
    <property type="match status" value="1"/>
</dbReference>
<dbReference type="RefSeq" id="XP_018027897.1">
    <property type="nucleotide sequence ID" value="XM_018172408.2"/>
</dbReference>
<dbReference type="PANTHER" id="PTHR46555:SF1">
    <property type="entry name" value="UBIQUITIN-LIKE PROTEIN 4A"/>
    <property type="match status" value="1"/>
</dbReference>
<reference evidence="5" key="1">
    <citation type="submission" date="2025-08" db="UniProtKB">
        <authorList>
            <consortium name="RefSeq"/>
        </authorList>
    </citation>
    <scope>IDENTIFICATION</scope>
    <source>
        <tissue evidence="5">Whole organism</tissue>
    </source>
</reference>
<feature type="domain" description="Ubiquitin-like" evidence="3">
    <location>
        <begin position="1"/>
        <end position="76"/>
    </location>
</feature>
<dbReference type="AlphaFoldDB" id="A0A8B7PRQ4"/>
<dbReference type="PANTHER" id="PTHR46555">
    <property type="entry name" value="UBIQUITIN-LIKE PROTEIN 4A"/>
    <property type="match status" value="1"/>
</dbReference>
<dbReference type="KEGG" id="hazt:108683121"/>
<dbReference type="InterPro" id="IPR047154">
    <property type="entry name" value="UBL4A-like"/>
</dbReference>
<evidence type="ECO:0000256" key="2">
    <source>
        <dbReference type="ARBA" id="ARBA00022490"/>
    </source>
</evidence>
<dbReference type="GO" id="GO:0051087">
    <property type="term" value="F:protein-folding chaperone binding"/>
    <property type="evidence" value="ECO:0007669"/>
    <property type="project" value="TreeGrafter"/>
</dbReference>
<evidence type="ECO:0000259" key="3">
    <source>
        <dbReference type="PROSITE" id="PS50053"/>
    </source>
</evidence>
<dbReference type="GO" id="GO:0006620">
    <property type="term" value="P:post-translational protein targeting to endoplasmic reticulum membrane"/>
    <property type="evidence" value="ECO:0007669"/>
    <property type="project" value="InterPro"/>
</dbReference>
<protein>
    <submittedName>
        <fullName evidence="5">Ubiquitin-like protein 4A</fullName>
    </submittedName>
</protein>
<dbReference type="InterPro" id="IPR000626">
    <property type="entry name" value="Ubiquitin-like_dom"/>
</dbReference>
<evidence type="ECO:0000313" key="4">
    <source>
        <dbReference type="Proteomes" id="UP000694843"/>
    </source>
</evidence>
<dbReference type="SUPFAM" id="SSF54236">
    <property type="entry name" value="Ubiquitin-like"/>
    <property type="match status" value="1"/>
</dbReference>
<evidence type="ECO:0000313" key="5">
    <source>
        <dbReference type="RefSeq" id="XP_018027897.1"/>
    </source>
</evidence>
<dbReference type="Proteomes" id="UP000694843">
    <property type="component" value="Unplaced"/>
</dbReference>
<gene>
    <name evidence="5" type="primary">LOC108683121</name>
</gene>
<keyword evidence="4" id="KW-1185">Reference proteome</keyword>